<sequence>MLIKEYAEFVRSTDQFSEKNPAEARKIAIYGLVSEIGSVVSAIKKQSLKESGALSSPLARAELKEELGDAMWYAFALARIEALDGSRSILLLDVENLKREIGSANARGDRIRSVLTEDEVTAFLRGADEFSRNPDLRMSDYQKLAFRTARTDGETLLAVCAAVLTQLGAQLMRHHLPEVELELNKQLEDRPIDTILSAIAWHLCAVASLYGLDMDGVALTNREKAKARKKDGIHTPFHDENAVENEQLPRKFEIVFRTMEDGSSQMFWNGKPLGAPLRDQYAEADGYRFHDVMHLANAACLGWSPVLRDLMGIKRSSSPEIKQAQDGGRSAVVEELVVKLIHWEASRRAKELHPDVSATDRILFPDNEEIPFSLLKQVRAVTEGHEVYDNKYWEWERSIREGYRVFQQLRENQNGVVTVDLEGRRLSFRINQ</sequence>
<dbReference type="SUPFAM" id="SSF101386">
    <property type="entry name" value="all-alpha NTP pyrophosphatases"/>
    <property type="match status" value="1"/>
</dbReference>
<evidence type="ECO:0000313" key="2">
    <source>
        <dbReference type="EMBL" id="KCZ54676.1"/>
    </source>
</evidence>
<name>A0A062U301_9PROT</name>
<comment type="caution">
    <text evidence="2">The sequence shown here is derived from an EMBL/GenBank/DDBJ whole genome shotgun (WGS) entry which is preliminary data.</text>
</comment>
<dbReference type="PATRIC" id="fig|1280946.3.peg.1827"/>
<evidence type="ECO:0000259" key="1">
    <source>
        <dbReference type="Pfam" id="PF18722"/>
    </source>
</evidence>
<dbReference type="EMBL" id="AWFF01000036">
    <property type="protein sequence ID" value="KCZ54676.1"/>
    <property type="molecule type" value="Genomic_DNA"/>
</dbReference>
<accession>A0A062U301</accession>
<reference evidence="2 3" key="1">
    <citation type="journal article" date="2014" name="Antonie Van Leeuwenhoek">
        <title>Hyphomonas beringensis sp. nov. and Hyphomonas chukchiensis sp. nov., isolated from surface seawater of the Bering Sea and Chukchi Sea.</title>
        <authorList>
            <person name="Li C."/>
            <person name="Lai Q."/>
            <person name="Li G."/>
            <person name="Dong C."/>
            <person name="Wang J."/>
            <person name="Liao Y."/>
            <person name="Shao Z."/>
        </authorList>
    </citation>
    <scope>NUCLEOTIDE SEQUENCE [LARGE SCALE GENOMIC DNA]</scope>
    <source>
        <strain evidence="2 3">25B14_1</strain>
    </source>
</reference>
<keyword evidence="3" id="KW-1185">Reference proteome</keyword>
<dbReference type="STRING" id="1280946.HY29_14090"/>
<dbReference type="Gene3D" id="1.10.287.1080">
    <property type="entry name" value="MazG-like"/>
    <property type="match status" value="1"/>
</dbReference>
<evidence type="ECO:0000313" key="3">
    <source>
        <dbReference type="Proteomes" id="UP000027037"/>
    </source>
</evidence>
<protein>
    <recommendedName>
        <fullName evidence="1">MazG C-terminal domain-containing protein</fullName>
    </recommendedName>
</protein>
<feature type="domain" description="MazG C-terminal" evidence="1">
    <location>
        <begin position="235"/>
        <end position="429"/>
    </location>
</feature>
<organism evidence="2 3">
    <name type="scientific">Hyphomonas beringensis</name>
    <dbReference type="NCBI Taxonomy" id="1280946"/>
    <lineage>
        <taxon>Bacteria</taxon>
        <taxon>Pseudomonadati</taxon>
        <taxon>Pseudomonadota</taxon>
        <taxon>Alphaproteobacteria</taxon>
        <taxon>Hyphomonadales</taxon>
        <taxon>Hyphomonadaceae</taxon>
        <taxon>Hyphomonas</taxon>
    </lineage>
</organism>
<dbReference type="InterPro" id="IPR041407">
    <property type="entry name" value="MazG_C"/>
</dbReference>
<proteinExistence type="predicted"/>
<dbReference type="RefSeq" id="WP_051601356.1">
    <property type="nucleotide sequence ID" value="NZ_AWFF01000036.1"/>
</dbReference>
<dbReference type="OrthoDB" id="5953925at2"/>
<dbReference type="Pfam" id="PF18722">
    <property type="entry name" value="MazG_C"/>
    <property type="match status" value="1"/>
</dbReference>
<dbReference type="Proteomes" id="UP000027037">
    <property type="component" value="Unassembled WGS sequence"/>
</dbReference>
<gene>
    <name evidence="2" type="ORF">HY29_14090</name>
</gene>
<dbReference type="eggNOG" id="COG1694">
    <property type="taxonomic scope" value="Bacteria"/>
</dbReference>
<dbReference type="AlphaFoldDB" id="A0A062U301"/>